<organism evidence="2 3">
    <name type="scientific">Lithocarpus litseifolius</name>
    <dbReference type="NCBI Taxonomy" id="425828"/>
    <lineage>
        <taxon>Eukaryota</taxon>
        <taxon>Viridiplantae</taxon>
        <taxon>Streptophyta</taxon>
        <taxon>Embryophyta</taxon>
        <taxon>Tracheophyta</taxon>
        <taxon>Spermatophyta</taxon>
        <taxon>Magnoliopsida</taxon>
        <taxon>eudicotyledons</taxon>
        <taxon>Gunneridae</taxon>
        <taxon>Pentapetalae</taxon>
        <taxon>rosids</taxon>
        <taxon>fabids</taxon>
        <taxon>Fagales</taxon>
        <taxon>Fagaceae</taxon>
        <taxon>Lithocarpus</taxon>
    </lineage>
</organism>
<feature type="domain" description="F-box" evidence="1">
    <location>
        <begin position="13"/>
        <end position="62"/>
    </location>
</feature>
<dbReference type="EMBL" id="JAZDWU010000002">
    <property type="protein sequence ID" value="KAL0010123.1"/>
    <property type="molecule type" value="Genomic_DNA"/>
</dbReference>
<evidence type="ECO:0000313" key="2">
    <source>
        <dbReference type="EMBL" id="KAL0010123.1"/>
    </source>
</evidence>
<protein>
    <recommendedName>
        <fullName evidence="1">F-box domain-containing protein</fullName>
    </recommendedName>
</protein>
<proteinExistence type="predicted"/>
<dbReference type="SUPFAM" id="SSF81383">
    <property type="entry name" value="F-box domain"/>
    <property type="match status" value="1"/>
</dbReference>
<dbReference type="CDD" id="cd22157">
    <property type="entry name" value="F-box_AtFBW1-like"/>
    <property type="match status" value="1"/>
</dbReference>
<reference evidence="2 3" key="1">
    <citation type="submission" date="2024-01" db="EMBL/GenBank/DDBJ databases">
        <title>A telomere-to-telomere, gap-free genome of sweet tea (Lithocarpus litseifolius).</title>
        <authorList>
            <person name="Zhou J."/>
        </authorList>
    </citation>
    <scope>NUCLEOTIDE SEQUENCE [LARGE SCALE GENOMIC DNA]</scope>
    <source>
        <strain evidence="2">Zhou-2022a</strain>
        <tissue evidence="2">Leaf</tissue>
    </source>
</reference>
<dbReference type="InterPro" id="IPR001810">
    <property type="entry name" value="F-box_dom"/>
</dbReference>
<comment type="caution">
    <text evidence="2">The sequence shown here is derived from an EMBL/GenBank/DDBJ whole genome shotgun (WGS) entry which is preliminary data.</text>
</comment>
<evidence type="ECO:0000313" key="3">
    <source>
        <dbReference type="Proteomes" id="UP001459277"/>
    </source>
</evidence>
<gene>
    <name evidence="2" type="ORF">SO802_005231</name>
</gene>
<evidence type="ECO:0000259" key="1">
    <source>
        <dbReference type="PROSITE" id="PS50181"/>
    </source>
</evidence>
<dbReference type="Gene3D" id="1.20.1280.50">
    <property type="match status" value="1"/>
</dbReference>
<dbReference type="AlphaFoldDB" id="A0AAW2DKD0"/>
<dbReference type="InterPro" id="IPR055290">
    <property type="entry name" value="At3g26010-like"/>
</dbReference>
<name>A0AAW2DKD0_9ROSI</name>
<accession>A0AAW2DKD0</accession>
<dbReference type="Proteomes" id="UP001459277">
    <property type="component" value="Unassembled WGS sequence"/>
</dbReference>
<dbReference type="InterPro" id="IPR036047">
    <property type="entry name" value="F-box-like_dom_sf"/>
</dbReference>
<dbReference type="Pfam" id="PF00646">
    <property type="entry name" value="F-box"/>
    <property type="match status" value="1"/>
</dbReference>
<dbReference type="PROSITE" id="PS50181">
    <property type="entry name" value="FBOX"/>
    <property type="match status" value="1"/>
</dbReference>
<sequence>MDVVRCSSSLLQRLSIDDLPDCLLIEILTQLPLKSIFQCKCVSRRWCSLISAPSFAYIVHRLRSSSILQRPSTLLISHYIDGVRKVRMTLEEPEFKSLASLINQYYINNRSVSLDIVHASCHDLLLCTQKKLKLFSEVVDIFSSDTGKWSESIGSCPLGFHFTDYAHSYAGVPYQGLLFWWRLDGHLVGFDPYTCKCCRVIYKPEELAPNRRILRLGVCNGALRICQLAGRPYADDIST</sequence>
<dbReference type="PANTHER" id="PTHR35546">
    <property type="entry name" value="F-BOX PROTEIN INTERACTION DOMAIN PROTEIN-RELATED"/>
    <property type="match status" value="1"/>
</dbReference>
<keyword evidence="3" id="KW-1185">Reference proteome</keyword>
<dbReference type="PANTHER" id="PTHR35546:SF130">
    <property type="entry name" value="EXPRESSED PROTEIN"/>
    <property type="match status" value="1"/>
</dbReference>
<dbReference type="SMART" id="SM00256">
    <property type="entry name" value="FBOX"/>
    <property type="match status" value="1"/>
</dbReference>